<dbReference type="EMBL" id="LR134406">
    <property type="protein sequence ID" value="VEH71655.1"/>
    <property type="molecule type" value="Genomic_DNA"/>
</dbReference>
<feature type="transmembrane region" description="Helical" evidence="6">
    <location>
        <begin position="313"/>
        <end position="337"/>
    </location>
</feature>
<keyword evidence="2" id="KW-1003">Cell membrane</keyword>
<feature type="transmembrane region" description="Helical" evidence="6">
    <location>
        <begin position="20"/>
        <end position="41"/>
    </location>
</feature>
<evidence type="ECO:0000256" key="2">
    <source>
        <dbReference type="ARBA" id="ARBA00022475"/>
    </source>
</evidence>
<evidence type="ECO:0000256" key="3">
    <source>
        <dbReference type="ARBA" id="ARBA00022692"/>
    </source>
</evidence>
<dbReference type="Pfam" id="PF07690">
    <property type="entry name" value="MFS_1"/>
    <property type="match status" value="1"/>
</dbReference>
<dbReference type="AlphaFoldDB" id="A0A448N2Q9"/>
<keyword evidence="8" id="KW-1185">Reference proteome</keyword>
<feature type="transmembrane region" description="Helical" evidence="6">
    <location>
        <begin position="224"/>
        <end position="246"/>
    </location>
</feature>
<gene>
    <name evidence="7" type="ORF">NCTC12967_02981</name>
</gene>
<feature type="transmembrane region" description="Helical" evidence="6">
    <location>
        <begin position="47"/>
        <end position="72"/>
    </location>
</feature>
<dbReference type="GO" id="GO:0005886">
    <property type="term" value="C:plasma membrane"/>
    <property type="evidence" value="ECO:0007669"/>
    <property type="project" value="UniProtKB-SubCell"/>
</dbReference>
<sequence>MTKRAGPTGSHARRVLTVSVAQALNAFGSGIAPIAVAFALLGDRDGVAKFSAVLAVGALAPVVMTLAGGVLADRGRSPIRTTQVLRCLAGVVQVLLWVGLLHARSSIVVIGGLLFLGEALSSLTLPSSRRMIAEVVEGEELTRAVATQATLVNLAGIASPAVAGVLISVVSAEVAVLVDAATFLLSAALLQAVGKGVGSTGGGGEPDAGVSAGGFRALLRGSPWLVACAVCGFLAAGAWLSGYQLLGPVLAARSYGGAAGWAMFSTAYVAGLLVGGVVTRWVPDSKPLLVSSVCSAAAAVAFLPPGLGLPGAVVVAGFFLAAVALGMAMNLWFVGCVKALPKRFLGRAMAVSSSSELAGGFVLIWACGLLLPHVSPTLLALACAGVLLLSGIAQVWALSVWPPTPTARTTAEGDPPQAG</sequence>
<dbReference type="GeneID" id="64408381"/>
<dbReference type="Gene3D" id="1.20.1250.20">
    <property type="entry name" value="MFS general substrate transporter like domains"/>
    <property type="match status" value="1"/>
</dbReference>
<dbReference type="InterPro" id="IPR036259">
    <property type="entry name" value="MFS_trans_sf"/>
</dbReference>
<feature type="transmembrane region" description="Helical" evidence="6">
    <location>
        <begin position="107"/>
        <end position="125"/>
    </location>
</feature>
<evidence type="ECO:0000256" key="4">
    <source>
        <dbReference type="ARBA" id="ARBA00022989"/>
    </source>
</evidence>
<proteinExistence type="predicted"/>
<accession>A0A448N2Q9</accession>
<name>A0A448N2Q9_9ACTN</name>
<keyword evidence="4 6" id="KW-1133">Transmembrane helix</keyword>
<reference evidence="7 8" key="1">
    <citation type="submission" date="2018-12" db="EMBL/GenBank/DDBJ databases">
        <authorList>
            <consortium name="Pathogen Informatics"/>
        </authorList>
    </citation>
    <scope>NUCLEOTIDE SEQUENCE [LARGE SCALE GENOMIC DNA]</scope>
    <source>
        <strain evidence="7 8">NCTC12967</strain>
    </source>
</reference>
<keyword evidence="3 6" id="KW-0812">Transmembrane</keyword>
<keyword evidence="5 6" id="KW-0472">Membrane</keyword>
<dbReference type="PANTHER" id="PTHR23513:SF11">
    <property type="entry name" value="STAPHYLOFERRIN A TRANSPORTER"/>
    <property type="match status" value="1"/>
</dbReference>
<protein>
    <submittedName>
        <fullName evidence="7">Enterobactin exporter EntS</fullName>
    </submittedName>
</protein>
<comment type="subcellular location">
    <subcellularLocation>
        <location evidence="1">Cell membrane</location>
        <topology evidence="1">Multi-pass membrane protein</topology>
    </subcellularLocation>
</comment>
<feature type="transmembrane region" description="Helical" evidence="6">
    <location>
        <begin position="288"/>
        <end position="307"/>
    </location>
</feature>
<organism evidence="7 8">
    <name type="scientific">Arachnia propionica</name>
    <dbReference type="NCBI Taxonomy" id="1750"/>
    <lineage>
        <taxon>Bacteria</taxon>
        <taxon>Bacillati</taxon>
        <taxon>Actinomycetota</taxon>
        <taxon>Actinomycetes</taxon>
        <taxon>Propionibacteriales</taxon>
        <taxon>Propionibacteriaceae</taxon>
        <taxon>Arachnia</taxon>
    </lineage>
</organism>
<dbReference type="PANTHER" id="PTHR23513">
    <property type="entry name" value="INTEGRAL MEMBRANE EFFLUX PROTEIN-RELATED"/>
    <property type="match status" value="1"/>
</dbReference>
<evidence type="ECO:0000313" key="8">
    <source>
        <dbReference type="Proteomes" id="UP000273044"/>
    </source>
</evidence>
<dbReference type="InterPro" id="IPR011701">
    <property type="entry name" value="MFS"/>
</dbReference>
<evidence type="ECO:0000256" key="6">
    <source>
        <dbReference type="SAM" id="Phobius"/>
    </source>
</evidence>
<dbReference type="Proteomes" id="UP000273044">
    <property type="component" value="Chromosome"/>
</dbReference>
<evidence type="ECO:0000256" key="1">
    <source>
        <dbReference type="ARBA" id="ARBA00004651"/>
    </source>
</evidence>
<feature type="transmembrane region" description="Helical" evidence="6">
    <location>
        <begin position="84"/>
        <end position="101"/>
    </location>
</feature>
<feature type="transmembrane region" description="Helical" evidence="6">
    <location>
        <begin position="349"/>
        <end position="371"/>
    </location>
</feature>
<evidence type="ECO:0000313" key="7">
    <source>
        <dbReference type="EMBL" id="VEH71655.1"/>
    </source>
</evidence>
<evidence type="ECO:0000256" key="5">
    <source>
        <dbReference type="ARBA" id="ARBA00023136"/>
    </source>
</evidence>
<feature type="transmembrane region" description="Helical" evidence="6">
    <location>
        <begin position="377"/>
        <end position="398"/>
    </location>
</feature>
<feature type="transmembrane region" description="Helical" evidence="6">
    <location>
        <begin position="258"/>
        <end position="281"/>
    </location>
</feature>
<dbReference type="SUPFAM" id="SSF103473">
    <property type="entry name" value="MFS general substrate transporter"/>
    <property type="match status" value="1"/>
</dbReference>
<dbReference type="GO" id="GO:0022857">
    <property type="term" value="F:transmembrane transporter activity"/>
    <property type="evidence" value="ECO:0007669"/>
    <property type="project" value="InterPro"/>
</dbReference>
<dbReference type="RefSeq" id="WP_061787488.1">
    <property type="nucleotide sequence ID" value="NZ_CP072386.1"/>
</dbReference>